<accession>A0AA38X5J0</accession>
<name>A0AA38X5J0_9EURO</name>
<dbReference type="Proteomes" id="UP001172673">
    <property type="component" value="Unassembled WGS sequence"/>
</dbReference>
<protein>
    <recommendedName>
        <fullName evidence="1">F-box domain-containing protein</fullName>
    </recommendedName>
</protein>
<dbReference type="CDD" id="cd09917">
    <property type="entry name" value="F-box_SF"/>
    <property type="match status" value="1"/>
</dbReference>
<dbReference type="InterPro" id="IPR001810">
    <property type="entry name" value="F-box_dom"/>
</dbReference>
<evidence type="ECO:0000313" key="3">
    <source>
        <dbReference type="Proteomes" id="UP001172673"/>
    </source>
</evidence>
<dbReference type="EMBL" id="JAPDRK010000012">
    <property type="protein sequence ID" value="KAJ9607142.1"/>
    <property type="molecule type" value="Genomic_DNA"/>
</dbReference>
<organism evidence="2 3">
    <name type="scientific">Cladophialophora chaetospira</name>
    <dbReference type="NCBI Taxonomy" id="386627"/>
    <lineage>
        <taxon>Eukaryota</taxon>
        <taxon>Fungi</taxon>
        <taxon>Dikarya</taxon>
        <taxon>Ascomycota</taxon>
        <taxon>Pezizomycotina</taxon>
        <taxon>Eurotiomycetes</taxon>
        <taxon>Chaetothyriomycetidae</taxon>
        <taxon>Chaetothyriales</taxon>
        <taxon>Herpotrichiellaceae</taxon>
        <taxon>Cladophialophora</taxon>
    </lineage>
</organism>
<dbReference type="Pfam" id="PF00646">
    <property type="entry name" value="F-box"/>
    <property type="match status" value="1"/>
</dbReference>
<dbReference type="AlphaFoldDB" id="A0AA38X5J0"/>
<proteinExistence type="predicted"/>
<comment type="caution">
    <text evidence="2">The sequence shown here is derived from an EMBL/GenBank/DDBJ whole genome shotgun (WGS) entry which is preliminary data.</text>
</comment>
<evidence type="ECO:0000313" key="2">
    <source>
        <dbReference type="EMBL" id="KAJ9607142.1"/>
    </source>
</evidence>
<reference evidence="2" key="1">
    <citation type="submission" date="2022-10" db="EMBL/GenBank/DDBJ databases">
        <title>Culturing micro-colonial fungi from biological soil crusts in the Mojave desert and describing Neophaeococcomyces mojavensis, and introducing the new genera and species Taxawa tesnikishii.</title>
        <authorList>
            <person name="Kurbessoian T."/>
            <person name="Stajich J.E."/>
        </authorList>
    </citation>
    <scope>NUCLEOTIDE SEQUENCE</scope>
    <source>
        <strain evidence="2">TK_41</strain>
    </source>
</reference>
<gene>
    <name evidence="2" type="ORF">H2200_008214</name>
</gene>
<keyword evidence="3" id="KW-1185">Reference proteome</keyword>
<sequence length="603" mass="67480">MLQDLPIEVIEQIIGHLPTASSIVNLSRSNHALHSIVSAKDYNVFRSFVQRAFPTIKTAPFWKDVARTLTSRSRAWDRRAFIARECYPPPENIDYPQNAHGGYTIGYHPVIDSYETFEGSSWSSRKEVLAWGAAGRLRTRTTANGQTTWSSYRIAEDYRQQLDILDVRLLRPHQRESLEGETIVFRRANREVVKVHTSEPDVFTEVSRYAIPFGDFTCMDISESAGPMLAACGGLGINLYPVHGSEQLVRPMDSVKLEDKYGILQRTRCVKFLSETTIAISNQFLEGADRAPIHIYDISPTGLSSTPLGESNCYSEPSHPLLGRHSANAIIPLDDASAASNRPGQMFLAGWSDGTGRLYDTRIPRRPVAEYHDTVDNGQLLSLLSIGHEKFLAGSSQNGCLKTYDLRMPGANPYSYLDARSSTTNVQKSKPRRDMNIFLTPSVNFGERLWESLPRHDGKRSHGYRGSVYSLSSPSPSSPTIYAGIENHVLQLDFVSTDDIRSRRTSLHADLYDGKTRNSPQPILDLSCYERPVKGKESTDPVLLRKQLDFSSVLKHGAGGSEAGSREQGWDERLRLNTLIRGTLSPGRRQVETSWRAHRGRPT</sequence>
<dbReference type="PROSITE" id="PS50181">
    <property type="entry name" value="FBOX"/>
    <property type="match status" value="1"/>
</dbReference>
<dbReference type="InterPro" id="IPR036322">
    <property type="entry name" value="WD40_repeat_dom_sf"/>
</dbReference>
<feature type="domain" description="F-box" evidence="1">
    <location>
        <begin position="1"/>
        <end position="48"/>
    </location>
</feature>
<evidence type="ECO:0000259" key="1">
    <source>
        <dbReference type="PROSITE" id="PS50181"/>
    </source>
</evidence>
<dbReference type="SUPFAM" id="SSF50978">
    <property type="entry name" value="WD40 repeat-like"/>
    <property type="match status" value="1"/>
</dbReference>